<evidence type="ECO:0000259" key="2">
    <source>
        <dbReference type="Pfam" id="PF00534"/>
    </source>
</evidence>
<gene>
    <name evidence="3" type="ORF">EJO66_19855</name>
</gene>
<dbReference type="InterPro" id="IPR001296">
    <property type="entry name" value="Glyco_trans_1"/>
</dbReference>
<dbReference type="Proteomes" id="UP000271137">
    <property type="component" value="Unassembled WGS sequence"/>
</dbReference>
<dbReference type="EMBL" id="RXFQ01000011">
    <property type="protein sequence ID" value="RSZ33445.1"/>
    <property type="molecule type" value="Genomic_DNA"/>
</dbReference>
<evidence type="ECO:0000313" key="3">
    <source>
        <dbReference type="EMBL" id="RSZ33445.1"/>
    </source>
</evidence>
<proteinExistence type="predicted"/>
<dbReference type="Gene3D" id="3.40.50.2000">
    <property type="entry name" value="Glycogen Phosphorylase B"/>
    <property type="match status" value="1"/>
</dbReference>
<reference evidence="3 4" key="1">
    <citation type="submission" date="2018-12" db="EMBL/GenBank/DDBJ databases">
        <title>The genome sequences of strain 502.</title>
        <authorList>
            <person name="Gao J."/>
            <person name="Sun J."/>
        </authorList>
    </citation>
    <scope>NUCLEOTIDE SEQUENCE [LARGE SCALE GENOMIC DNA]</scope>
    <source>
        <strain evidence="3 4">502</strain>
    </source>
</reference>
<keyword evidence="1" id="KW-0808">Transferase</keyword>
<protein>
    <submittedName>
        <fullName evidence="3">Glycosyltransferase family 1 protein</fullName>
    </submittedName>
</protein>
<evidence type="ECO:0000313" key="4">
    <source>
        <dbReference type="Proteomes" id="UP000271137"/>
    </source>
</evidence>
<keyword evidence="4" id="KW-1185">Reference proteome</keyword>
<evidence type="ECO:0000256" key="1">
    <source>
        <dbReference type="ARBA" id="ARBA00022679"/>
    </source>
</evidence>
<dbReference type="SUPFAM" id="SSF53756">
    <property type="entry name" value="UDP-Glycosyltransferase/glycogen phosphorylase"/>
    <property type="match status" value="1"/>
</dbReference>
<dbReference type="PANTHER" id="PTHR46401">
    <property type="entry name" value="GLYCOSYLTRANSFERASE WBBK-RELATED"/>
    <property type="match status" value="1"/>
</dbReference>
<dbReference type="Pfam" id="PF00534">
    <property type="entry name" value="Glycos_transf_1"/>
    <property type="match status" value="1"/>
</dbReference>
<dbReference type="PANTHER" id="PTHR46401:SF2">
    <property type="entry name" value="GLYCOSYLTRANSFERASE WBBK-RELATED"/>
    <property type="match status" value="1"/>
</dbReference>
<organism evidence="3 4">
    <name type="scientific">Variovorax beijingensis</name>
    <dbReference type="NCBI Taxonomy" id="2496117"/>
    <lineage>
        <taxon>Bacteria</taxon>
        <taxon>Pseudomonadati</taxon>
        <taxon>Pseudomonadota</taxon>
        <taxon>Betaproteobacteria</taxon>
        <taxon>Burkholderiales</taxon>
        <taxon>Comamonadaceae</taxon>
        <taxon>Variovorax</taxon>
    </lineage>
</organism>
<feature type="domain" description="Glycosyl transferase family 1" evidence="2">
    <location>
        <begin position="521"/>
        <end position="599"/>
    </location>
</feature>
<comment type="caution">
    <text evidence="3">The sequence shown here is derived from an EMBL/GenBank/DDBJ whole genome shotgun (WGS) entry which is preliminary data.</text>
</comment>
<accession>A0ABY0A3J6</accession>
<sequence length="657" mass="72093">MRSLPVHLMNSESMTASSVTSAGSFIVGPYDLLVDLSACALDQAGLDQHVAKLLKYCGFGDVVDRLSVVVPPRLELQPRPDWSGALQANADGAVLFDLAVEEAAMRRRALLVVIGPLLPSNEVLLHLWRAIHSDPLLGVAQPRFADARTDGIFPFPYSAEVPSHGLTSKRALAELPEIAITAELLASCLLLRREVVAALGPSGPFRSLTGALALGLCRARRKGYRNAVSNRAVVTLPVDSSEDAHRLAYPQLESADMATLLDRYPDHIRAGAEIERRAHRRLEQLLAAAHPPVRQPKRLLLDFRGMSAIHNGTSQVMLGLLDGLSSVEHPSWEVVVQSQSEAARFHGLAERYPSLVHAHGDIAGAYAAALMPNQPWALETVAQLHRHALVNIFNILDTIAWDVLYAVDLRVEETWRFIAAHADGLAYISSFSRQRFQPRFPVKPCVQERVIHLSLDGNDHSDPAVGAHAPLDHVLLFGNDYDHKDLVPTLQILSDAFPLQKFMVLGAASCALPRVEYVPSGQVSGDEVHRLIATAQAVVFPSHYEGFGLPVVESLAYGRSVLVRKSALWDEIAAHSCLPGRMIEFDDKVSLVEGLGRVLAGLPVNELSCATALTNGVRPPNWHSYALDLLDFVEECLHRTDIVRWTEREHTLTWMKL</sequence>
<name>A0ABY0A3J6_9BURK</name>